<accession>A0A226F442</accession>
<keyword evidence="1" id="KW-0812">Transmembrane</keyword>
<protein>
    <submittedName>
        <fullName evidence="2">Uncharacterized protein</fullName>
    </submittedName>
</protein>
<keyword evidence="3" id="KW-1185">Reference proteome</keyword>
<feature type="transmembrane region" description="Helical" evidence="1">
    <location>
        <begin position="125"/>
        <end position="143"/>
    </location>
</feature>
<keyword evidence="1" id="KW-1133">Transmembrane helix</keyword>
<organism evidence="2 3">
    <name type="scientific">Folsomia candida</name>
    <name type="common">Springtail</name>
    <dbReference type="NCBI Taxonomy" id="158441"/>
    <lineage>
        <taxon>Eukaryota</taxon>
        <taxon>Metazoa</taxon>
        <taxon>Ecdysozoa</taxon>
        <taxon>Arthropoda</taxon>
        <taxon>Hexapoda</taxon>
        <taxon>Collembola</taxon>
        <taxon>Entomobryomorpha</taxon>
        <taxon>Isotomoidea</taxon>
        <taxon>Isotomidae</taxon>
        <taxon>Proisotominae</taxon>
        <taxon>Folsomia</taxon>
    </lineage>
</organism>
<keyword evidence="1" id="KW-0472">Membrane</keyword>
<sequence length="378" mass="43240">MLIDEPRVANHLQIYNELEGKGRMLPEKRILSFINPGTRVIISPVGNYVPVYCVRLVHFFPPNWFILVKPLQSSVWIAMIFIFSTVALLLLRDKNYWNFPMVFIQTWIYLMGGGAQFAGKRISNLKIMVGTMLLFGILINHYVSVVTSNFLSFPILQENKNLADLLIRGGYKLIVQSNIERLFFKFNSQSIESKVGIKNNFTLMIDKHFFILGNFTPWGEEYVAALADKKGFFFAKSILHGKSIQGTFTSGGKLRCFILGAGEAIEIELWLVFRYRFVRVVAQVERWVQEAGFYEVWYNRRNEYATDKVIKQGNISFSQPGYRPIPLDSHVKVIFYQAAIAAGGMIGIFLLELLSQEVAVWFIRSVVLVPLLGSMYLG</sequence>
<feature type="transmembrane region" description="Helical" evidence="1">
    <location>
        <begin position="333"/>
        <end position="351"/>
    </location>
</feature>
<dbReference type="AlphaFoldDB" id="A0A226F442"/>
<comment type="caution">
    <text evidence="2">The sequence shown here is derived from an EMBL/GenBank/DDBJ whole genome shotgun (WGS) entry which is preliminary data.</text>
</comment>
<proteinExistence type="predicted"/>
<reference evidence="2 3" key="1">
    <citation type="submission" date="2015-12" db="EMBL/GenBank/DDBJ databases">
        <title>The genome of Folsomia candida.</title>
        <authorList>
            <person name="Faddeeva A."/>
            <person name="Derks M.F."/>
            <person name="Anvar Y."/>
            <person name="Smit S."/>
            <person name="Van Straalen N."/>
            <person name="Roelofs D."/>
        </authorList>
    </citation>
    <scope>NUCLEOTIDE SEQUENCE [LARGE SCALE GENOMIC DNA]</scope>
    <source>
        <strain evidence="2 3">VU population</strain>
        <tissue evidence="2">Whole body</tissue>
    </source>
</reference>
<feature type="transmembrane region" description="Helical" evidence="1">
    <location>
        <begin position="97"/>
        <end position="118"/>
    </location>
</feature>
<dbReference type="EMBL" id="LNIX01000001">
    <property type="protein sequence ID" value="OXA64539.1"/>
    <property type="molecule type" value="Genomic_DNA"/>
</dbReference>
<dbReference type="Proteomes" id="UP000198287">
    <property type="component" value="Unassembled WGS sequence"/>
</dbReference>
<feature type="transmembrane region" description="Helical" evidence="1">
    <location>
        <begin position="358"/>
        <end position="377"/>
    </location>
</feature>
<name>A0A226F442_FOLCA</name>
<evidence type="ECO:0000313" key="2">
    <source>
        <dbReference type="EMBL" id="OXA64539.1"/>
    </source>
</evidence>
<feature type="transmembrane region" description="Helical" evidence="1">
    <location>
        <begin position="74"/>
        <end position="91"/>
    </location>
</feature>
<evidence type="ECO:0000256" key="1">
    <source>
        <dbReference type="SAM" id="Phobius"/>
    </source>
</evidence>
<evidence type="ECO:0000313" key="3">
    <source>
        <dbReference type="Proteomes" id="UP000198287"/>
    </source>
</evidence>
<gene>
    <name evidence="2" type="ORF">Fcan01_00119</name>
</gene>